<comment type="caution">
    <text evidence="3">The sequence shown here is derived from an EMBL/GenBank/DDBJ whole genome shotgun (WGS) entry which is preliminary data.</text>
</comment>
<evidence type="ECO:0000313" key="4">
    <source>
        <dbReference type="Proteomes" id="UP001172155"/>
    </source>
</evidence>
<dbReference type="Proteomes" id="UP001172155">
    <property type="component" value="Unassembled WGS sequence"/>
</dbReference>
<feature type="compositionally biased region" description="Low complexity" evidence="2">
    <location>
        <begin position="1"/>
        <end position="21"/>
    </location>
</feature>
<evidence type="ECO:0000256" key="2">
    <source>
        <dbReference type="SAM" id="MobiDB-lite"/>
    </source>
</evidence>
<dbReference type="EMBL" id="JAUKUD010000005">
    <property type="protein sequence ID" value="KAK0743734.1"/>
    <property type="molecule type" value="Genomic_DNA"/>
</dbReference>
<feature type="coiled-coil region" evidence="1">
    <location>
        <begin position="66"/>
        <end position="96"/>
    </location>
</feature>
<feature type="compositionally biased region" description="Low complexity" evidence="2">
    <location>
        <begin position="46"/>
        <end position="61"/>
    </location>
</feature>
<sequence length="188" mass="20483">MSTSTRSPRSAAAAPLSPYAPQRTSSNATKRPSYYSHYSEKPLPDPLGDQQPPIIQPQRPGTAGTEAALKINIHRASEQLRQAQQAERMYRAMKRAASVHANRTEARAHFAQSVEHLQLGVRKGFLGVVGFPHIIREKFEMRRQKGLEAANERRARKYGKGLAALEAAAGREPDGEMMGKGGGLGGDA</sequence>
<evidence type="ECO:0000256" key="1">
    <source>
        <dbReference type="SAM" id="Coils"/>
    </source>
</evidence>
<organism evidence="3 4">
    <name type="scientific">Schizothecium vesticola</name>
    <dbReference type="NCBI Taxonomy" id="314040"/>
    <lineage>
        <taxon>Eukaryota</taxon>
        <taxon>Fungi</taxon>
        <taxon>Dikarya</taxon>
        <taxon>Ascomycota</taxon>
        <taxon>Pezizomycotina</taxon>
        <taxon>Sordariomycetes</taxon>
        <taxon>Sordariomycetidae</taxon>
        <taxon>Sordariales</taxon>
        <taxon>Schizotheciaceae</taxon>
        <taxon>Schizothecium</taxon>
    </lineage>
</organism>
<keyword evidence="4" id="KW-1185">Reference proteome</keyword>
<accession>A0AA40EQN8</accession>
<protein>
    <submittedName>
        <fullName evidence="3">Uncharacterized protein</fullName>
    </submittedName>
</protein>
<keyword evidence="1" id="KW-0175">Coiled coil</keyword>
<feature type="region of interest" description="Disordered" evidence="2">
    <location>
        <begin position="169"/>
        <end position="188"/>
    </location>
</feature>
<name>A0AA40EQN8_9PEZI</name>
<dbReference type="AlphaFoldDB" id="A0AA40EQN8"/>
<feature type="region of interest" description="Disordered" evidence="2">
    <location>
        <begin position="1"/>
        <end position="64"/>
    </location>
</feature>
<reference evidence="3" key="1">
    <citation type="submission" date="2023-06" db="EMBL/GenBank/DDBJ databases">
        <title>Genome-scale phylogeny and comparative genomics of the fungal order Sordariales.</title>
        <authorList>
            <consortium name="Lawrence Berkeley National Laboratory"/>
            <person name="Hensen N."/>
            <person name="Bonometti L."/>
            <person name="Westerberg I."/>
            <person name="Brannstrom I.O."/>
            <person name="Guillou S."/>
            <person name="Cros-Aarteil S."/>
            <person name="Calhoun S."/>
            <person name="Haridas S."/>
            <person name="Kuo A."/>
            <person name="Mondo S."/>
            <person name="Pangilinan J."/>
            <person name="Riley R."/>
            <person name="LaButti K."/>
            <person name="Andreopoulos B."/>
            <person name="Lipzen A."/>
            <person name="Chen C."/>
            <person name="Yanf M."/>
            <person name="Daum C."/>
            <person name="Ng V."/>
            <person name="Clum A."/>
            <person name="Steindorff A."/>
            <person name="Ohm R."/>
            <person name="Martin F."/>
            <person name="Silar P."/>
            <person name="Natvig D."/>
            <person name="Lalanne C."/>
            <person name="Gautier V."/>
            <person name="Ament-velasquez S.L."/>
            <person name="Kruys A."/>
            <person name="Hutchinson M.I."/>
            <person name="Powell A.J."/>
            <person name="Barry K."/>
            <person name="Miller A.N."/>
            <person name="Grigoriev I.V."/>
            <person name="Debuchy R."/>
            <person name="Gladieux P."/>
            <person name="Thoren M.H."/>
            <person name="Johannesson H."/>
        </authorList>
    </citation>
    <scope>NUCLEOTIDE SEQUENCE</scope>
    <source>
        <strain evidence="3">SMH3187-1</strain>
    </source>
</reference>
<evidence type="ECO:0000313" key="3">
    <source>
        <dbReference type="EMBL" id="KAK0743734.1"/>
    </source>
</evidence>
<gene>
    <name evidence="3" type="ORF">B0T18DRAFT_328520</name>
</gene>
<proteinExistence type="predicted"/>
<feature type="compositionally biased region" description="Gly residues" evidence="2">
    <location>
        <begin position="178"/>
        <end position="188"/>
    </location>
</feature>